<dbReference type="Pfam" id="PF16858">
    <property type="entry name" value="CNDH2_C"/>
    <property type="match status" value="1"/>
</dbReference>
<dbReference type="EMBL" id="JAVRJZ010000003">
    <property type="protein sequence ID" value="KAK2724635.1"/>
    <property type="molecule type" value="Genomic_DNA"/>
</dbReference>
<feature type="compositionally biased region" description="Polar residues" evidence="4">
    <location>
        <begin position="392"/>
        <end position="401"/>
    </location>
</feature>
<evidence type="ECO:0000259" key="5">
    <source>
        <dbReference type="Pfam" id="PF06278"/>
    </source>
</evidence>
<gene>
    <name evidence="7" type="ORF">QYM36_001206</name>
</gene>
<keyword evidence="3" id="KW-0539">Nucleus</keyword>
<dbReference type="GO" id="GO:0000796">
    <property type="term" value="C:condensin complex"/>
    <property type="evidence" value="ECO:0007669"/>
    <property type="project" value="TreeGrafter"/>
</dbReference>
<sequence>MPPRKAVNQKKDNILKNPNNIRQQVRSPDLQQEEAEDDEREIEGNTRLGELLKTIKRLSGNWWEIDLAKILDEYVDIISKVQVKIDGVETTIDFSKASYVIQNMANAYSKKVELLLELVEKFREDLRVYNTGGNLEGNTNADGRQKRNRKAVQRLGINADDFDLDFLREVGKHTSSKNLRRLDPREARANARSFPFITLPPWYLTNQNTSSATEGDAPGANKTPLMSLSGDMIGYMEDFRVNRPFDSSTGFVGYNFNVDDEDIDVPEVNPLILPTQGFPHESASFHLPVEEDGLPNLLESFNSFCDLPDPPDLGSDKEDGCLTPVQEIRTLQPRDPNAAVNTKKEKKPAQTPPKPKFDTWSRIDLYTVKLEDKPAKSGKTTLLPDGLKRNNGRNTSISSSVNGHSKVCDVIKLITAPTRSNNLSVKMAKMLVPEFVIESMTKVSELGQLVKKMKKEIPPQPPEDVEEDYDIDDHYYEGQDDIYSNGLTDDSFSQEPEIPLDNQDKFPTYQQEGIMTALQKSQLNTTLADDESISYMQLAQQRVAEYMAQAQEYLQKTDLAKRVADWHEAILPHLEESEKRPNFDIHEYGTFVLNKLTENFEKEWLHFGEVVQGKPAAEVGRFFSATLQLANSLNIDIKDDGHLAIDTMHVKFLKSERHHECMDEGEAFQQQKKNGKRKIT</sequence>
<comment type="subcellular location">
    <subcellularLocation>
        <location evidence="1">Nucleus</location>
    </subcellularLocation>
</comment>
<comment type="caution">
    <text evidence="7">The sequence shown here is derived from an EMBL/GenBank/DDBJ whole genome shotgun (WGS) entry which is preliminary data.</text>
</comment>
<dbReference type="GO" id="GO:0010032">
    <property type="term" value="P:meiotic chromosome condensation"/>
    <property type="evidence" value="ECO:0007669"/>
    <property type="project" value="TreeGrafter"/>
</dbReference>
<dbReference type="InterPro" id="IPR031737">
    <property type="entry name" value="CNDH2_C"/>
</dbReference>
<feature type="region of interest" description="Disordered" evidence="4">
    <location>
        <begin position="377"/>
        <end position="401"/>
    </location>
</feature>
<organism evidence="7 8">
    <name type="scientific">Artemia franciscana</name>
    <name type="common">Brine shrimp</name>
    <name type="synonym">Artemia sanfranciscana</name>
    <dbReference type="NCBI Taxonomy" id="6661"/>
    <lineage>
        <taxon>Eukaryota</taxon>
        <taxon>Metazoa</taxon>
        <taxon>Ecdysozoa</taxon>
        <taxon>Arthropoda</taxon>
        <taxon>Crustacea</taxon>
        <taxon>Branchiopoda</taxon>
        <taxon>Anostraca</taxon>
        <taxon>Artemiidae</taxon>
        <taxon>Artemia</taxon>
    </lineage>
</organism>
<keyword evidence="8" id="KW-1185">Reference proteome</keyword>
<dbReference type="InterPro" id="IPR009378">
    <property type="entry name" value="H2_N"/>
</dbReference>
<proteinExistence type="inferred from homology"/>
<evidence type="ECO:0000256" key="1">
    <source>
        <dbReference type="ARBA" id="ARBA00004123"/>
    </source>
</evidence>
<feature type="compositionally biased region" description="Polar residues" evidence="4">
    <location>
        <begin position="16"/>
        <end position="30"/>
    </location>
</feature>
<name>A0AA88LJY0_ARTSF</name>
<accession>A0AA88LJY0</accession>
<dbReference type="GO" id="GO:0003682">
    <property type="term" value="F:chromatin binding"/>
    <property type="evidence" value="ECO:0007669"/>
    <property type="project" value="TreeGrafter"/>
</dbReference>
<dbReference type="Proteomes" id="UP001187531">
    <property type="component" value="Unassembled WGS sequence"/>
</dbReference>
<dbReference type="GO" id="GO:0051306">
    <property type="term" value="P:mitotic sister chromatid separation"/>
    <property type="evidence" value="ECO:0007669"/>
    <property type="project" value="TreeGrafter"/>
</dbReference>
<dbReference type="AlphaFoldDB" id="A0AA88LJY0"/>
<evidence type="ECO:0000313" key="8">
    <source>
        <dbReference type="Proteomes" id="UP001187531"/>
    </source>
</evidence>
<evidence type="ECO:0000256" key="4">
    <source>
        <dbReference type="SAM" id="MobiDB-lite"/>
    </source>
</evidence>
<feature type="region of interest" description="Disordered" evidence="4">
    <location>
        <begin position="1"/>
        <end position="41"/>
    </location>
</feature>
<dbReference type="GO" id="GO:0005634">
    <property type="term" value="C:nucleus"/>
    <property type="evidence" value="ECO:0007669"/>
    <property type="project" value="UniProtKB-SubCell"/>
</dbReference>
<feature type="domain" description="Condensin-2 complex subunit H2 C-terminal" evidence="6">
    <location>
        <begin position="534"/>
        <end position="661"/>
    </location>
</feature>
<protein>
    <recommendedName>
        <fullName evidence="9">Condensin-2 complex subunit H2</fullName>
    </recommendedName>
</protein>
<evidence type="ECO:0000256" key="2">
    <source>
        <dbReference type="ARBA" id="ARBA00007844"/>
    </source>
</evidence>
<evidence type="ECO:0008006" key="9">
    <source>
        <dbReference type="Google" id="ProtNLM"/>
    </source>
</evidence>
<feature type="region of interest" description="Disordered" evidence="4">
    <location>
        <begin position="332"/>
        <end position="358"/>
    </location>
</feature>
<dbReference type="EMBL" id="JAVRJZ010000003">
    <property type="protein sequence ID" value="KAK2724636.1"/>
    <property type="molecule type" value="Genomic_DNA"/>
</dbReference>
<evidence type="ECO:0000313" key="7">
    <source>
        <dbReference type="EMBL" id="KAK2724635.1"/>
    </source>
</evidence>
<feature type="domain" description="Condensin II complex subunit H2 N-terminal" evidence="5">
    <location>
        <begin position="47"/>
        <end position="133"/>
    </location>
</feature>
<dbReference type="InterPro" id="IPR031739">
    <property type="entry name" value="Ncaph2"/>
</dbReference>
<reference evidence="7" key="1">
    <citation type="submission" date="2023-07" db="EMBL/GenBank/DDBJ databases">
        <title>Chromosome-level genome assembly of Artemia franciscana.</title>
        <authorList>
            <person name="Jo E."/>
        </authorList>
    </citation>
    <scope>NUCLEOTIDE SEQUENCE</scope>
    <source>
        <tissue evidence="7">Whole body</tissue>
    </source>
</reference>
<dbReference type="PANTHER" id="PTHR14324">
    <property type="entry name" value="CONDENSIN-2 COMPLEX SUBUNIT H2"/>
    <property type="match status" value="1"/>
</dbReference>
<evidence type="ECO:0000259" key="6">
    <source>
        <dbReference type="Pfam" id="PF16858"/>
    </source>
</evidence>
<dbReference type="Pfam" id="PF06278">
    <property type="entry name" value="CNDH2_N"/>
    <property type="match status" value="1"/>
</dbReference>
<evidence type="ECO:0000256" key="3">
    <source>
        <dbReference type="ARBA" id="ARBA00023242"/>
    </source>
</evidence>
<dbReference type="PANTHER" id="PTHR14324:SF3">
    <property type="entry name" value="CONDENSIN-2 COMPLEX SUBUNIT H2"/>
    <property type="match status" value="1"/>
</dbReference>
<feature type="compositionally biased region" description="Acidic residues" evidence="4">
    <location>
        <begin position="31"/>
        <end position="41"/>
    </location>
</feature>
<comment type="similarity">
    <text evidence="2">Belongs to the CND2 H2 (condensin-2 subunit 2) family.</text>
</comment>